<reference evidence="2 3" key="1">
    <citation type="submission" date="2020-01" db="EMBL/GenBank/DDBJ databases">
        <authorList>
            <person name="Gupta K D."/>
        </authorList>
    </citation>
    <scope>NUCLEOTIDE SEQUENCE [LARGE SCALE GENOMIC DNA]</scope>
</reference>
<dbReference type="OrthoDB" id="2977496at2759"/>
<evidence type="ECO:0000313" key="2">
    <source>
        <dbReference type="EMBL" id="CAA7262807.1"/>
    </source>
</evidence>
<proteinExistence type="predicted"/>
<protein>
    <submittedName>
        <fullName evidence="2">Uncharacterized protein</fullName>
    </submittedName>
</protein>
<dbReference type="EMBL" id="CACVBS010000037">
    <property type="protein sequence ID" value="CAA7262807.1"/>
    <property type="molecule type" value="Genomic_DNA"/>
</dbReference>
<evidence type="ECO:0000256" key="1">
    <source>
        <dbReference type="SAM" id="Phobius"/>
    </source>
</evidence>
<sequence>MYLSSVPNGPLGLPSHSTAAAAMVQVLRQAESDWDWLVRVLRHLWEATLHGLQVMEWWAEHLAPSLSWTMQHLEDAYAFVQQHPHPFHILAWSIFFGPIIVLVPCLLLLELFILSLFHLSSITHGLAPGCVEDRFEGLKEHFMDTRESLFATVERWTAVFNKWTTECPPLLVFRVVAALVGTGILVGIWCEWE</sequence>
<feature type="transmembrane region" description="Helical" evidence="1">
    <location>
        <begin position="89"/>
        <end position="117"/>
    </location>
</feature>
<dbReference type="Proteomes" id="UP000467700">
    <property type="component" value="Unassembled WGS sequence"/>
</dbReference>
<gene>
    <name evidence="2" type="ORF">AAE3_LOCUS5041</name>
</gene>
<keyword evidence="1" id="KW-0812">Transmembrane</keyword>
<comment type="caution">
    <text evidence="2">The sequence shown here is derived from an EMBL/GenBank/DDBJ whole genome shotgun (WGS) entry which is preliminary data.</text>
</comment>
<keyword evidence="1" id="KW-0472">Membrane</keyword>
<feature type="transmembrane region" description="Helical" evidence="1">
    <location>
        <begin position="171"/>
        <end position="190"/>
    </location>
</feature>
<organism evidence="2 3">
    <name type="scientific">Cyclocybe aegerita</name>
    <name type="common">Black poplar mushroom</name>
    <name type="synonym">Agrocybe aegerita</name>
    <dbReference type="NCBI Taxonomy" id="1973307"/>
    <lineage>
        <taxon>Eukaryota</taxon>
        <taxon>Fungi</taxon>
        <taxon>Dikarya</taxon>
        <taxon>Basidiomycota</taxon>
        <taxon>Agaricomycotina</taxon>
        <taxon>Agaricomycetes</taxon>
        <taxon>Agaricomycetidae</taxon>
        <taxon>Agaricales</taxon>
        <taxon>Agaricineae</taxon>
        <taxon>Bolbitiaceae</taxon>
        <taxon>Cyclocybe</taxon>
    </lineage>
</organism>
<keyword evidence="1" id="KW-1133">Transmembrane helix</keyword>
<dbReference type="AlphaFoldDB" id="A0A8S0XQA5"/>
<accession>A0A8S0XQA5</accession>
<name>A0A8S0XQA5_CYCAE</name>
<evidence type="ECO:0000313" key="3">
    <source>
        <dbReference type="Proteomes" id="UP000467700"/>
    </source>
</evidence>
<keyword evidence="3" id="KW-1185">Reference proteome</keyword>